<accession>A0A8S5Q8N4</accession>
<reference evidence="1" key="1">
    <citation type="journal article" date="2021" name="Proc. Natl. Acad. Sci. U.S.A.">
        <title>A Catalog of Tens of Thousands of Viruses from Human Metagenomes Reveals Hidden Associations with Chronic Diseases.</title>
        <authorList>
            <person name="Tisza M.J."/>
            <person name="Buck C.B."/>
        </authorList>
    </citation>
    <scope>NUCLEOTIDE SEQUENCE</scope>
    <source>
        <strain evidence="1">CtUT63</strain>
    </source>
</reference>
<sequence length="146" mass="17622">MGRNLISFDRDIVDEVVRRSDGKFTKQQVEWCMKASVSYIHHLARYTDNISIRIPFIGYVICNLREMRVRRDKIRRIFVKEGNRYPDERMPIELDCLDKKIKAIEDMEGLKNGDPLIRDNHEAMYQCRYGMTWEQLQDFQQKQFKK</sequence>
<organism evidence="1">
    <name type="scientific">Podoviridae sp. ctUT63</name>
    <dbReference type="NCBI Taxonomy" id="2825253"/>
    <lineage>
        <taxon>Viruses</taxon>
        <taxon>Duplodnaviria</taxon>
        <taxon>Heunggongvirae</taxon>
        <taxon>Uroviricota</taxon>
        <taxon>Caudoviricetes</taxon>
    </lineage>
</organism>
<dbReference type="EMBL" id="BK015595">
    <property type="protein sequence ID" value="DAE14852.1"/>
    <property type="molecule type" value="Genomic_DNA"/>
</dbReference>
<protein>
    <submittedName>
        <fullName evidence="1">Uncharacterized protein</fullName>
    </submittedName>
</protein>
<evidence type="ECO:0000313" key="1">
    <source>
        <dbReference type="EMBL" id="DAE14852.1"/>
    </source>
</evidence>
<name>A0A8S5Q8N4_9CAUD</name>
<proteinExistence type="predicted"/>